<protein>
    <submittedName>
        <fullName evidence="2">4128_t:CDS:1</fullName>
    </submittedName>
</protein>
<accession>A0A9N9ALS4</accession>
<feature type="region of interest" description="Disordered" evidence="1">
    <location>
        <begin position="274"/>
        <end position="310"/>
    </location>
</feature>
<gene>
    <name evidence="2" type="ORF">PBRASI_LOCUS4201</name>
</gene>
<dbReference type="EMBL" id="CAJVPI010000421">
    <property type="protein sequence ID" value="CAG8532938.1"/>
    <property type="molecule type" value="Genomic_DNA"/>
</dbReference>
<dbReference type="AlphaFoldDB" id="A0A9N9ALS4"/>
<comment type="caution">
    <text evidence="2">The sequence shown here is derived from an EMBL/GenBank/DDBJ whole genome shotgun (WGS) entry which is preliminary data.</text>
</comment>
<name>A0A9N9ALS4_9GLOM</name>
<sequence>MFAVTICKEFVCDKFAKYIGVDVNDIHVDDILIIGFGGSGGGFRAMIATTGYVYGLKKLDCMIMEHTLEKRLDHHIANPHAVIKSFTAITSPEQAVELVLVQTGLGTVLLMSTARRVVGRPDFCLAMIQISSNRKKQLKFQTMKVLKEHRKLKDHYRRFEFTPFEIGCDEFPAKLWIRDGVTSSQIIEQGIFTARRGINNTRRDDLSSKYLEQLRLALTSEVRQVLSDESLCEMMETGLSMCCQMRLSEMLGRSAEHTMVVIIQTMFQRLKHLSEDSGTSPDNEDEGNSNTPSFDSQVRMAPPDPKSPHLPLPPMRIQENTEEIEHVSALNDVGDQTDRFFVTKMFTRVTYQSIRIIAALLDLTDEEEDNDAMRLMALSILNVAFEAGGRTMGLFESLRNLVVDDLENITLLTLTLRTISTVFGTLRPPYLKLQQELNLSLDSNDASGTSMPLSTLRDKSIRGSSDATVATGEVHELLLESNLFEDVVAFLSKVRSVTDLVGKRE</sequence>
<evidence type="ECO:0000313" key="2">
    <source>
        <dbReference type="EMBL" id="CAG8532938.1"/>
    </source>
</evidence>
<organism evidence="2 3">
    <name type="scientific">Paraglomus brasilianum</name>
    <dbReference type="NCBI Taxonomy" id="144538"/>
    <lineage>
        <taxon>Eukaryota</taxon>
        <taxon>Fungi</taxon>
        <taxon>Fungi incertae sedis</taxon>
        <taxon>Mucoromycota</taxon>
        <taxon>Glomeromycotina</taxon>
        <taxon>Glomeromycetes</taxon>
        <taxon>Paraglomerales</taxon>
        <taxon>Paraglomeraceae</taxon>
        <taxon>Paraglomus</taxon>
    </lineage>
</organism>
<dbReference type="OrthoDB" id="10258608at2759"/>
<evidence type="ECO:0000313" key="3">
    <source>
        <dbReference type="Proteomes" id="UP000789739"/>
    </source>
</evidence>
<dbReference type="Gene3D" id="3.40.1090.10">
    <property type="entry name" value="Cytosolic phospholipase A2 catalytic domain"/>
    <property type="match status" value="1"/>
</dbReference>
<dbReference type="SUPFAM" id="SSF52151">
    <property type="entry name" value="FabD/lysophospholipase-like"/>
    <property type="match status" value="1"/>
</dbReference>
<reference evidence="2" key="1">
    <citation type="submission" date="2021-06" db="EMBL/GenBank/DDBJ databases">
        <authorList>
            <person name="Kallberg Y."/>
            <person name="Tangrot J."/>
            <person name="Rosling A."/>
        </authorList>
    </citation>
    <scope>NUCLEOTIDE SEQUENCE</scope>
    <source>
        <strain evidence="2">BR232B</strain>
    </source>
</reference>
<keyword evidence="3" id="KW-1185">Reference proteome</keyword>
<dbReference type="Proteomes" id="UP000789739">
    <property type="component" value="Unassembled WGS sequence"/>
</dbReference>
<dbReference type="InterPro" id="IPR016035">
    <property type="entry name" value="Acyl_Trfase/lysoPLipase"/>
</dbReference>
<proteinExistence type="predicted"/>
<evidence type="ECO:0000256" key="1">
    <source>
        <dbReference type="SAM" id="MobiDB-lite"/>
    </source>
</evidence>